<dbReference type="GO" id="GO:0034975">
    <property type="term" value="P:protein folding in endoplasmic reticulum"/>
    <property type="evidence" value="ECO:0007669"/>
    <property type="project" value="TreeGrafter"/>
</dbReference>
<feature type="transmembrane region" description="Helical" evidence="8">
    <location>
        <begin position="91"/>
        <end position="108"/>
    </location>
</feature>
<dbReference type="Proteomes" id="UP000030653">
    <property type="component" value="Unassembled WGS sequence"/>
</dbReference>
<dbReference type="PANTHER" id="PTHR20994">
    <property type="entry name" value="ER MEMBRANE PROTEIN COMPLEX SUBUNIT 6"/>
    <property type="match status" value="1"/>
</dbReference>
<evidence type="ECO:0000313" key="9">
    <source>
        <dbReference type="EMBL" id="EJU06669.1"/>
    </source>
</evidence>
<reference evidence="9 10" key="1">
    <citation type="journal article" date="2012" name="Science">
        <title>The Paleozoic origin of enzymatic lignin decomposition reconstructed from 31 fungal genomes.</title>
        <authorList>
            <person name="Floudas D."/>
            <person name="Binder M."/>
            <person name="Riley R."/>
            <person name="Barry K."/>
            <person name="Blanchette R.A."/>
            <person name="Henrissat B."/>
            <person name="Martinez A.T."/>
            <person name="Otillar R."/>
            <person name="Spatafora J.W."/>
            <person name="Yadav J.S."/>
            <person name="Aerts A."/>
            <person name="Benoit I."/>
            <person name="Boyd A."/>
            <person name="Carlson A."/>
            <person name="Copeland A."/>
            <person name="Coutinho P.M."/>
            <person name="de Vries R.P."/>
            <person name="Ferreira P."/>
            <person name="Findley K."/>
            <person name="Foster B."/>
            <person name="Gaskell J."/>
            <person name="Glotzer D."/>
            <person name="Gorecki P."/>
            <person name="Heitman J."/>
            <person name="Hesse C."/>
            <person name="Hori C."/>
            <person name="Igarashi K."/>
            <person name="Jurgens J.A."/>
            <person name="Kallen N."/>
            <person name="Kersten P."/>
            <person name="Kohler A."/>
            <person name="Kuees U."/>
            <person name="Kumar T.K.A."/>
            <person name="Kuo A."/>
            <person name="LaButti K."/>
            <person name="Larrondo L.F."/>
            <person name="Lindquist E."/>
            <person name="Ling A."/>
            <person name="Lombard V."/>
            <person name="Lucas S."/>
            <person name="Lundell T."/>
            <person name="Martin R."/>
            <person name="McLaughlin D.J."/>
            <person name="Morgenstern I."/>
            <person name="Morin E."/>
            <person name="Murat C."/>
            <person name="Nagy L.G."/>
            <person name="Nolan M."/>
            <person name="Ohm R.A."/>
            <person name="Patyshakuliyeva A."/>
            <person name="Rokas A."/>
            <person name="Ruiz-Duenas F.J."/>
            <person name="Sabat G."/>
            <person name="Salamov A."/>
            <person name="Samejima M."/>
            <person name="Schmutz J."/>
            <person name="Slot J.C."/>
            <person name="St John F."/>
            <person name="Stenlid J."/>
            <person name="Sun H."/>
            <person name="Sun S."/>
            <person name="Syed K."/>
            <person name="Tsang A."/>
            <person name="Wiebenga A."/>
            <person name="Young D."/>
            <person name="Pisabarro A."/>
            <person name="Eastwood D.C."/>
            <person name="Martin F."/>
            <person name="Cullen D."/>
            <person name="Grigoriev I.V."/>
            <person name="Hibbett D.S."/>
        </authorList>
    </citation>
    <scope>NUCLEOTIDE SEQUENCE [LARGE SCALE GENOMIC DNA]</scope>
    <source>
        <strain evidence="9 10">DJM-731 SS1</strain>
    </source>
</reference>
<dbReference type="STRING" id="1858805.M5GCA8"/>
<feature type="transmembrane region" description="Helical" evidence="8">
    <location>
        <begin position="46"/>
        <end position="66"/>
    </location>
</feature>
<protein>
    <recommendedName>
        <fullName evidence="3">ER membrane protein complex subunit 6</fullName>
    </recommendedName>
</protein>
<keyword evidence="7 8" id="KW-0472">Membrane</keyword>
<dbReference type="PANTHER" id="PTHR20994:SF0">
    <property type="entry name" value="ER MEMBRANE PROTEIN COMPLEX SUBUNIT 6"/>
    <property type="match status" value="1"/>
</dbReference>
<comment type="similarity">
    <text evidence="2">Belongs to the EMC6 family.</text>
</comment>
<evidence type="ECO:0000256" key="3">
    <source>
        <dbReference type="ARBA" id="ARBA00020827"/>
    </source>
</evidence>
<dbReference type="GO" id="GO:0000045">
    <property type="term" value="P:autophagosome assembly"/>
    <property type="evidence" value="ECO:0007669"/>
    <property type="project" value="TreeGrafter"/>
</dbReference>
<sequence length="109" mass="12201">MSADDAHLQLLYQPHLAHNAASLSTLKWLCTSFAGSVAGVLGLENYWGFALFFASILLTTAVVWSIQCKGDVDRYVQGGWWEIINPGQENIASFILFWTLFYGLVHVYD</sequence>
<evidence type="ECO:0000256" key="2">
    <source>
        <dbReference type="ARBA" id="ARBA00009436"/>
    </source>
</evidence>
<keyword evidence="4 8" id="KW-0812">Transmembrane</keyword>
<keyword evidence="6 8" id="KW-1133">Transmembrane helix</keyword>
<accession>M5GCA8</accession>
<dbReference type="RefSeq" id="XP_040633563.1">
    <property type="nucleotide sequence ID" value="XM_040775673.1"/>
</dbReference>
<dbReference type="AlphaFoldDB" id="M5GCA8"/>
<name>M5GCA8_DACPD</name>
<dbReference type="Pfam" id="PF07019">
    <property type="entry name" value="EMC6"/>
    <property type="match status" value="1"/>
</dbReference>
<dbReference type="OrthoDB" id="16510at2759"/>
<dbReference type="EMBL" id="JH795855">
    <property type="protein sequence ID" value="EJU06669.1"/>
    <property type="molecule type" value="Genomic_DNA"/>
</dbReference>
<keyword evidence="10" id="KW-1185">Reference proteome</keyword>
<evidence type="ECO:0000256" key="7">
    <source>
        <dbReference type="ARBA" id="ARBA00023136"/>
    </source>
</evidence>
<evidence type="ECO:0000256" key="4">
    <source>
        <dbReference type="ARBA" id="ARBA00022692"/>
    </source>
</evidence>
<dbReference type="GO" id="GO:0072546">
    <property type="term" value="C:EMC complex"/>
    <property type="evidence" value="ECO:0007669"/>
    <property type="project" value="InterPro"/>
</dbReference>
<keyword evidence="5" id="KW-0256">Endoplasmic reticulum</keyword>
<dbReference type="GeneID" id="63690735"/>
<evidence type="ECO:0000256" key="5">
    <source>
        <dbReference type="ARBA" id="ARBA00022824"/>
    </source>
</evidence>
<proteinExistence type="inferred from homology"/>
<dbReference type="OMA" id="VNCKGRP"/>
<evidence type="ECO:0000256" key="1">
    <source>
        <dbReference type="ARBA" id="ARBA00004477"/>
    </source>
</evidence>
<evidence type="ECO:0000256" key="8">
    <source>
        <dbReference type="SAM" id="Phobius"/>
    </source>
</evidence>
<evidence type="ECO:0000256" key="6">
    <source>
        <dbReference type="ARBA" id="ARBA00022989"/>
    </source>
</evidence>
<dbReference type="InterPro" id="IPR029008">
    <property type="entry name" value="EMC6-like"/>
</dbReference>
<comment type="subcellular location">
    <subcellularLocation>
        <location evidence="1">Endoplasmic reticulum membrane</location>
        <topology evidence="1">Multi-pass membrane protein</topology>
    </subcellularLocation>
</comment>
<dbReference type="HOGENOM" id="CLU_110781_1_0_1"/>
<organism evidence="9 10">
    <name type="scientific">Dacryopinax primogenitus (strain DJM 731)</name>
    <name type="common">Brown rot fungus</name>
    <dbReference type="NCBI Taxonomy" id="1858805"/>
    <lineage>
        <taxon>Eukaryota</taxon>
        <taxon>Fungi</taxon>
        <taxon>Dikarya</taxon>
        <taxon>Basidiomycota</taxon>
        <taxon>Agaricomycotina</taxon>
        <taxon>Dacrymycetes</taxon>
        <taxon>Dacrymycetales</taxon>
        <taxon>Dacrymycetaceae</taxon>
        <taxon>Dacryopinax</taxon>
    </lineage>
</organism>
<dbReference type="InterPro" id="IPR008504">
    <property type="entry name" value="Emc6"/>
</dbReference>
<evidence type="ECO:0000313" key="10">
    <source>
        <dbReference type="Proteomes" id="UP000030653"/>
    </source>
</evidence>
<gene>
    <name evidence="9" type="ORF">DACRYDRAFT_61496</name>
</gene>